<feature type="region of interest" description="Disordered" evidence="1">
    <location>
        <begin position="21"/>
        <end position="76"/>
    </location>
</feature>
<evidence type="ECO:0000313" key="3">
    <source>
        <dbReference type="EMBL" id="KAK4878886.1"/>
    </source>
</evidence>
<keyword evidence="2" id="KW-0732">Signal</keyword>
<feature type="compositionally biased region" description="Basic and acidic residues" evidence="1">
    <location>
        <begin position="32"/>
        <end position="42"/>
    </location>
</feature>
<feature type="signal peptide" evidence="2">
    <location>
        <begin position="1"/>
        <end position="20"/>
    </location>
</feature>
<organism evidence="3 4">
    <name type="scientific">Aquatica leii</name>
    <dbReference type="NCBI Taxonomy" id="1421715"/>
    <lineage>
        <taxon>Eukaryota</taxon>
        <taxon>Metazoa</taxon>
        <taxon>Ecdysozoa</taxon>
        <taxon>Arthropoda</taxon>
        <taxon>Hexapoda</taxon>
        <taxon>Insecta</taxon>
        <taxon>Pterygota</taxon>
        <taxon>Neoptera</taxon>
        <taxon>Endopterygota</taxon>
        <taxon>Coleoptera</taxon>
        <taxon>Polyphaga</taxon>
        <taxon>Elateriformia</taxon>
        <taxon>Elateroidea</taxon>
        <taxon>Lampyridae</taxon>
        <taxon>Luciolinae</taxon>
        <taxon>Aquatica</taxon>
    </lineage>
</organism>
<dbReference type="AlphaFoldDB" id="A0AAN7PCA8"/>
<gene>
    <name evidence="3" type="ORF">RN001_011392</name>
</gene>
<name>A0AAN7PCA8_9COLE</name>
<sequence>MKFYAIGLFVVFLIVCGVQSQDDATTKRSSSRRPDGAPREGGSEPAESVTRPRGKPGPREVYTEKPTTPLPTPANQ</sequence>
<evidence type="ECO:0000313" key="4">
    <source>
        <dbReference type="Proteomes" id="UP001353858"/>
    </source>
</evidence>
<reference evidence="4" key="1">
    <citation type="submission" date="2023-01" db="EMBL/GenBank/DDBJ databases">
        <title>Key to firefly adult light organ development and bioluminescence: homeobox transcription factors regulate luciferase expression and transportation to peroxisome.</title>
        <authorList>
            <person name="Fu X."/>
        </authorList>
    </citation>
    <scope>NUCLEOTIDE SEQUENCE [LARGE SCALE GENOMIC DNA]</scope>
</reference>
<dbReference type="Proteomes" id="UP001353858">
    <property type="component" value="Unassembled WGS sequence"/>
</dbReference>
<feature type="chain" id="PRO_5043042156" description="Secreted protein" evidence="2">
    <location>
        <begin position="21"/>
        <end position="76"/>
    </location>
</feature>
<accession>A0AAN7PCA8</accession>
<protein>
    <recommendedName>
        <fullName evidence="5">Secreted protein</fullName>
    </recommendedName>
</protein>
<dbReference type="EMBL" id="JARPUR010000004">
    <property type="protein sequence ID" value="KAK4878886.1"/>
    <property type="molecule type" value="Genomic_DNA"/>
</dbReference>
<evidence type="ECO:0000256" key="2">
    <source>
        <dbReference type="SAM" id="SignalP"/>
    </source>
</evidence>
<evidence type="ECO:0008006" key="5">
    <source>
        <dbReference type="Google" id="ProtNLM"/>
    </source>
</evidence>
<keyword evidence="4" id="KW-1185">Reference proteome</keyword>
<comment type="caution">
    <text evidence="3">The sequence shown here is derived from an EMBL/GenBank/DDBJ whole genome shotgun (WGS) entry which is preliminary data.</text>
</comment>
<evidence type="ECO:0000256" key="1">
    <source>
        <dbReference type="SAM" id="MobiDB-lite"/>
    </source>
</evidence>
<proteinExistence type="predicted"/>